<dbReference type="RefSeq" id="WP_263075546.1">
    <property type="nucleotide sequence ID" value="NZ_CP089977.1"/>
</dbReference>
<keyword evidence="9" id="KW-0406">Ion transport</keyword>
<evidence type="ECO:0000256" key="11">
    <source>
        <dbReference type="ARBA" id="ARBA00023136"/>
    </source>
</evidence>
<comment type="subcellular location">
    <subcellularLocation>
        <location evidence="1 14">Cell outer membrane</location>
        <topology evidence="1 14">Multi-pass membrane protein</topology>
    </subcellularLocation>
</comment>
<evidence type="ECO:0000256" key="2">
    <source>
        <dbReference type="ARBA" id="ARBA00009810"/>
    </source>
</evidence>
<keyword evidence="5" id="KW-0410">Iron transport</keyword>
<keyword evidence="4 14" id="KW-1134">Transmembrane beta strand</keyword>
<dbReference type="InterPro" id="IPR037066">
    <property type="entry name" value="Plug_dom_sf"/>
</dbReference>
<gene>
    <name evidence="19" type="ORF">LU297_05450</name>
</gene>
<evidence type="ECO:0000256" key="12">
    <source>
        <dbReference type="ARBA" id="ARBA00023170"/>
    </source>
</evidence>
<keyword evidence="13 14" id="KW-0998">Cell outer membrane</keyword>
<dbReference type="InterPro" id="IPR012910">
    <property type="entry name" value="Plug_dom"/>
</dbReference>
<dbReference type="EMBL" id="CP089977">
    <property type="protein sequence ID" value="UXZ04067.1"/>
    <property type="molecule type" value="Genomic_DNA"/>
</dbReference>
<dbReference type="InterPro" id="IPR039426">
    <property type="entry name" value="TonB-dep_rcpt-like"/>
</dbReference>
<keyword evidence="7" id="KW-0732">Signal</keyword>
<feature type="domain" description="TonB-dependent receptor-like beta-barrel" evidence="17">
    <location>
        <begin position="326"/>
        <end position="744"/>
    </location>
</feature>
<dbReference type="InterPro" id="IPR036942">
    <property type="entry name" value="Beta-barrel_TonB_sf"/>
</dbReference>
<reference evidence="19" key="1">
    <citation type="submission" date="2021-12" db="EMBL/GenBank/DDBJ databases">
        <title>taxonomy of Moraxella sp. ZY201224.</title>
        <authorList>
            <person name="Li F."/>
        </authorList>
    </citation>
    <scope>NUCLEOTIDE SEQUENCE</scope>
    <source>
        <strain evidence="19">ZY201224</strain>
    </source>
</reference>
<evidence type="ECO:0000256" key="13">
    <source>
        <dbReference type="ARBA" id="ARBA00023237"/>
    </source>
</evidence>
<dbReference type="InterPro" id="IPR010917">
    <property type="entry name" value="TonB_rcpt_CS"/>
</dbReference>
<keyword evidence="8" id="KW-0408">Iron</keyword>
<keyword evidence="3 14" id="KW-0813">Transport</keyword>
<dbReference type="Proteomes" id="UP001063782">
    <property type="component" value="Chromosome"/>
</dbReference>
<protein>
    <submittedName>
        <fullName evidence="19">TonB-dependent receptor</fullName>
    </submittedName>
</protein>
<evidence type="ECO:0000256" key="8">
    <source>
        <dbReference type="ARBA" id="ARBA00023004"/>
    </source>
</evidence>
<evidence type="ECO:0000313" key="19">
    <source>
        <dbReference type="EMBL" id="UXZ04067.1"/>
    </source>
</evidence>
<sequence>MNTKSLYFLMEKRSLHIKVQAFLLHKSFFMMICHAQDDCLSNFTQLLGVCMVLQSDLMMRISPLSLTIKSLLVTSLIGTAAANNNEPADVNLGTVVVTVSADASSVGLKKAHAGGQFAKGSRVGILGNKDVMDTPFSTTAYTQKFIKDTQADSVGEVLKKDPTVQLARGYGNFQEAYMMRGFVTYSDDTMYNGLYGIMPRQYTAGELFERVEIQRGASAALNGVSPGGANTGGTITLLPKRAGNNPKKELTVSYESDGQVKVAADVGQRFVGNKVGVRVNAAYGKGDGAVSGEEKETKLISVGSDYRGENLRVSFDVGHQEVTDTAKRSSVDVNAATVAPKAVNAKTNWTQNWANTQSKDTFATVRGEYDFNDNITAFAAYGMRQGEENNVLGGGFFYLTDGKTGDGYYTSFDNNRKDDIKTGELGVKGNFQTGKLSHAWTLTANAYQAEEKNATVWDWSNQQANNLYSPTQGDKPALSAAVYRSGGSLDNPSLTATTKLNSIALANTIGALDDDLQLTLGARYQAIKTQDHTWNTHYDDSKVSPVFAANYRFAPSWSAFANYSEKLTAGKNVSINASTQMLKPYVSKQAELGVKYDQDGIGATASVFQIKEPRASLANGNADTKGDNVHQGLEVMVYGAATPNLRLNTGFTVLDAKQKDTDDAFDGKTVIGAAKFNWRTGAEYDLDGIEGLTLTGDVLHTGSRYAKADNSLKIDGYTLLNLGARYHTELGAVPVTLRGNVENVFNTKHWASVGGYPGQGYLVAGEPRTVKVSASFDF</sequence>
<feature type="domain" description="TonB-dependent receptor plug" evidence="18">
    <location>
        <begin position="131"/>
        <end position="228"/>
    </location>
</feature>
<dbReference type="InterPro" id="IPR000531">
    <property type="entry name" value="Beta-barrel_TonB"/>
</dbReference>
<feature type="short sequence motif" description="TonB C-terminal box" evidence="15">
    <location>
        <begin position="761"/>
        <end position="778"/>
    </location>
</feature>
<keyword evidence="11 14" id="KW-0472">Membrane</keyword>
<dbReference type="SUPFAM" id="SSF56935">
    <property type="entry name" value="Porins"/>
    <property type="match status" value="1"/>
</dbReference>
<keyword evidence="10 16" id="KW-0798">TonB box</keyword>
<evidence type="ECO:0000256" key="4">
    <source>
        <dbReference type="ARBA" id="ARBA00022452"/>
    </source>
</evidence>
<dbReference type="Pfam" id="PF07715">
    <property type="entry name" value="Plug"/>
    <property type="match status" value="1"/>
</dbReference>
<dbReference type="PANTHER" id="PTHR32552:SF82">
    <property type="entry name" value="FCUA PROTEIN"/>
    <property type="match status" value="1"/>
</dbReference>
<dbReference type="PROSITE" id="PS01156">
    <property type="entry name" value="TONB_DEPENDENT_REC_2"/>
    <property type="match status" value="1"/>
</dbReference>
<keyword evidence="6 14" id="KW-0812">Transmembrane</keyword>
<dbReference type="InterPro" id="IPR010105">
    <property type="entry name" value="TonB_sidphr_rcpt"/>
</dbReference>
<evidence type="ECO:0000256" key="3">
    <source>
        <dbReference type="ARBA" id="ARBA00022448"/>
    </source>
</evidence>
<dbReference type="PROSITE" id="PS52016">
    <property type="entry name" value="TONB_DEPENDENT_REC_3"/>
    <property type="match status" value="1"/>
</dbReference>
<keyword evidence="20" id="KW-1185">Reference proteome</keyword>
<evidence type="ECO:0000256" key="6">
    <source>
        <dbReference type="ARBA" id="ARBA00022692"/>
    </source>
</evidence>
<evidence type="ECO:0000256" key="1">
    <source>
        <dbReference type="ARBA" id="ARBA00004571"/>
    </source>
</evidence>
<evidence type="ECO:0000256" key="7">
    <source>
        <dbReference type="ARBA" id="ARBA00022729"/>
    </source>
</evidence>
<dbReference type="CDD" id="cd01347">
    <property type="entry name" value="ligand_gated_channel"/>
    <property type="match status" value="1"/>
</dbReference>
<organism evidence="19 20">
    <name type="scientific">Moraxella nasicaprae</name>
    <dbReference type="NCBI Taxonomy" id="2904122"/>
    <lineage>
        <taxon>Bacteria</taxon>
        <taxon>Pseudomonadati</taxon>
        <taxon>Pseudomonadota</taxon>
        <taxon>Gammaproteobacteria</taxon>
        <taxon>Moraxellales</taxon>
        <taxon>Moraxellaceae</taxon>
        <taxon>Moraxella</taxon>
    </lineage>
</organism>
<dbReference type="Pfam" id="PF00593">
    <property type="entry name" value="TonB_dep_Rec_b-barrel"/>
    <property type="match status" value="1"/>
</dbReference>
<keyword evidence="12 19" id="KW-0675">Receptor</keyword>
<comment type="similarity">
    <text evidence="2 14 16">Belongs to the TonB-dependent receptor family.</text>
</comment>
<evidence type="ECO:0000259" key="17">
    <source>
        <dbReference type="Pfam" id="PF00593"/>
    </source>
</evidence>
<proteinExistence type="inferred from homology"/>
<dbReference type="Gene3D" id="2.40.170.20">
    <property type="entry name" value="TonB-dependent receptor, beta-barrel domain"/>
    <property type="match status" value="1"/>
</dbReference>
<evidence type="ECO:0000313" key="20">
    <source>
        <dbReference type="Proteomes" id="UP001063782"/>
    </source>
</evidence>
<evidence type="ECO:0000256" key="14">
    <source>
        <dbReference type="PROSITE-ProRule" id="PRU01360"/>
    </source>
</evidence>
<evidence type="ECO:0000256" key="10">
    <source>
        <dbReference type="ARBA" id="ARBA00023077"/>
    </source>
</evidence>
<evidence type="ECO:0000256" key="15">
    <source>
        <dbReference type="PROSITE-ProRule" id="PRU10144"/>
    </source>
</evidence>
<accession>A0ABY6F214</accession>
<evidence type="ECO:0000256" key="9">
    <source>
        <dbReference type="ARBA" id="ARBA00023065"/>
    </source>
</evidence>
<dbReference type="PANTHER" id="PTHR32552">
    <property type="entry name" value="FERRICHROME IRON RECEPTOR-RELATED"/>
    <property type="match status" value="1"/>
</dbReference>
<dbReference type="Gene3D" id="2.170.130.10">
    <property type="entry name" value="TonB-dependent receptor, plug domain"/>
    <property type="match status" value="1"/>
</dbReference>
<name>A0ABY6F214_9GAMM</name>
<evidence type="ECO:0000259" key="18">
    <source>
        <dbReference type="Pfam" id="PF07715"/>
    </source>
</evidence>
<evidence type="ECO:0000256" key="5">
    <source>
        <dbReference type="ARBA" id="ARBA00022496"/>
    </source>
</evidence>
<evidence type="ECO:0000256" key="16">
    <source>
        <dbReference type="RuleBase" id="RU003357"/>
    </source>
</evidence>
<dbReference type="NCBIfam" id="TIGR01783">
    <property type="entry name" value="TonB-siderophor"/>
    <property type="match status" value="1"/>
</dbReference>